<proteinExistence type="predicted"/>
<sequence>MRIAIFSDNFYPELSGITDSILRTGKELARRGHRIAFFAPRYSPANYAALNLPYKEIDLGANISIHRFASLPYPTGTGQGRVVVPLGFRALRVRAFNPDVIHVHLPLGIGLEGLLAAQMLRRPLVGTNHTPTAEFMHYTPFSGESARRRAIQYVTWFYNRPQFVSAPSKSIFREMRPYGFRASHAVISNPLDTKLFLPLRKRIAMKRKFGLSGFTLLYAGRLAPEKHIDAIIHAVAFLKEELPDVSLAIAGNGMARQSLETLARERGVADRVKFLGFLPEEQLVAAYNAADAFVMMSTAETQSIAMMHAMLVELPVVAARAWGLEEYVNERNGFLIPPGDIRALTEKIKELYKRPGLRSALGKNGRSFAIQFSPAVIADRWETIYENARTVYNQKV</sequence>
<dbReference type="InterPro" id="IPR001296">
    <property type="entry name" value="Glyco_trans_1"/>
</dbReference>
<feature type="domain" description="Glycosyltransferase subfamily 4-like N-terminal" evidence="2">
    <location>
        <begin position="16"/>
        <end position="194"/>
    </location>
</feature>
<dbReference type="STRING" id="1798652.A3A43_00180"/>
<gene>
    <name evidence="3" type="ORF">A3A43_00180</name>
</gene>
<dbReference type="PANTHER" id="PTHR45947">
    <property type="entry name" value="SULFOQUINOVOSYL TRANSFERASE SQD2"/>
    <property type="match status" value="1"/>
</dbReference>
<evidence type="ECO:0000313" key="3">
    <source>
        <dbReference type="EMBL" id="OGZ01268.1"/>
    </source>
</evidence>
<dbReference type="SUPFAM" id="SSF53756">
    <property type="entry name" value="UDP-Glycosyltransferase/glycogen phosphorylase"/>
    <property type="match status" value="1"/>
</dbReference>
<organism evidence="3 4">
    <name type="scientific">Candidatus Liptonbacteria bacterium RIFCSPLOWO2_01_FULL_56_20</name>
    <dbReference type="NCBI Taxonomy" id="1798652"/>
    <lineage>
        <taxon>Bacteria</taxon>
        <taxon>Candidatus Liptoniibacteriota</taxon>
    </lineage>
</organism>
<evidence type="ECO:0008006" key="5">
    <source>
        <dbReference type="Google" id="ProtNLM"/>
    </source>
</evidence>
<dbReference type="PANTHER" id="PTHR45947:SF3">
    <property type="entry name" value="SULFOQUINOVOSYL TRANSFERASE SQD2"/>
    <property type="match status" value="1"/>
</dbReference>
<dbReference type="Gene3D" id="3.40.50.2000">
    <property type="entry name" value="Glycogen Phosphorylase B"/>
    <property type="match status" value="2"/>
</dbReference>
<evidence type="ECO:0000259" key="1">
    <source>
        <dbReference type="Pfam" id="PF00534"/>
    </source>
</evidence>
<dbReference type="AlphaFoldDB" id="A0A1G2CLG7"/>
<comment type="caution">
    <text evidence="3">The sequence shown here is derived from an EMBL/GenBank/DDBJ whole genome shotgun (WGS) entry which is preliminary data.</text>
</comment>
<evidence type="ECO:0000313" key="4">
    <source>
        <dbReference type="Proteomes" id="UP000178495"/>
    </source>
</evidence>
<dbReference type="Pfam" id="PF00534">
    <property type="entry name" value="Glycos_transf_1"/>
    <property type="match status" value="1"/>
</dbReference>
<dbReference type="EMBL" id="MHLC01000016">
    <property type="protein sequence ID" value="OGZ01268.1"/>
    <property type="molecule type" value="Genomic_DNA"/>
</dbReference>
<dbReference type="InterPro" id="IPR028098">
    <property type="entry name" value="Glyco_trans_4-like_N"/>
</dbReference>
<dbReference type="Pfam" id="PF13439">
    <property type="entry name" value="Glyco_transf_4"/>
    <property type="match status" value="1"/>
</dbReference>
<feature type="domain" description="Glycosyl transferase family 1" evidence="1">
    <location>
        <begin position="213"/>
        <end position="367"/>
    </location>
</feature>
<dbReference type="InterPro" id="IPR050194">
    <property type="entry name" value="Glycosyltransferase_grp1"/>
</dbReference>
<evidence type="ECO:0000259" key="2">
    <source>
        <dbReference type="Pfam" id="PF13439"/>
    </source>
</evidence>
<accession>A0A1G2CLG7</accession>
<name>A0A1G2CLG7_9BACT</name>
<protein>
    <recommendedName>
        <fullName evidence="5">Glycosyl transferase family 1</fullName>
    </recommendedName>
</protein>
<dbReference type="Proteomes" id="UP000178495">
    <property type="component" value="Unassembled WGS sequence"/>
</dbReference>
<dbReference type="GO" id="GO:0016757">
    <property type="term" value="F:glycosyltransferase activity"/>
    <property type="evidence" value="ECO:0007669"/>
    <property type="project" value="InterPro"/>
</dbReference>
<reference evidence="3 4" key="1">
    <citation type="journal article" date="2016" name="Nat. Commun.">
        <title>Thousands of microbial genomes shed light on interconnected biogeochemical processes in an aquifer system.</title>
        <authorList>
            <person name="Anantharaman K."/>
            <person name="Brown C.T."/>
            <person name="Hug L.A."/>
            <person name="Sharon I."/>
            <person name="Castelle C.J."/>
            <person name="Probst A.J."/>
            <person name="Thomas B.C."/>
            <person name="Singh A."/>
            <person name="Wilkins M.J."/>
            <person name="Karaoz U."/>
            <person name="Brodie E.L."/>
            <person name="Williams K.H."/>
            <person name="Hubbard S.S."/>
            <person name="Banfield J.F."/>
        </authorList>
    </citation>
    <scope>NUCLEOTIDE SEQUENCE [LARGE SCALE GENOMIC DNA]</scope>
</reference>